<feature type="transmembrane region" description="Helical" evidence="1">
    <location>
        <begin position="74"/>
        <end position="99"/>
    </location>
</feature>
<comment type="caution">
    <text evidence="2">The sequence shown here is derived from an EMBL/GenBank/DDBJ whole genome shotgun (WGS) entry which is preliminary data.</text>
</comment>
<name>A0A7C3SKI1_THEPE</name>
<reference evidence="2" key="1">
    <citation type="journal article" date="2020" name="mSystems">
        <title>Genome- and Community-Level Interaction Insights into Carbon Utilization and Element Cycling Functions of Hydrothermarchaeota in Hydrothermal Sediment.</title>
        <authorList>
            <person name="Zhou Z."/>
            <person name="Liu Y."/>
            <person name="Xu W."/>
            <person name="Pan J."/>
            <person name="Luo Z.H."/>
            <person name="Li M."/>
        </authorList>
    </citation>
    <scope>NUCLEOTIDE SEQUENCE [LARGE SCALE GENOMIC DNA]</scope>
    <source>
        <strain evidence="2">SpSt-8</strain>
    </source>
</reference>
<protein>
    <submittedName>
        <fullName evidence="2">M50 family peptidase</fullName>
    </submittedName>
</protein>
<feature type="transmembrane region" description="Helical" evidence="1">
    <location>
        <begin position="111"/>
        <end position="130"/>
    </location>
</feature>
<feature type="transmembrane region" description="Helical" evidence="1">
    <location>
        <begin position="135"/>
        <end position="153"/>
    </location>
</feature>
<dbReference type="CDD" id="cd05709">
    <property type="entry name" value="S2P-M50"/>
    <property type="match status" value="1"/>
</dbReference>
<accession>A0A7C3SKI1</accession>
<proteinExistence type="predicted"/>
<dbReference type="EMBL" id="DTIB01000017">
    <property type="protein sequence ID" value="HGB24574.1"/>
    <property type="molecule type" value="Genomic_DNA"/>
</dbReference>
<dbReference type="PANTHER" id="PTHR35864">
    <property type="entry name" value="ZINC METALLOPROTEASE MJ0611-RELATED"/>
    <property type="match status" value="1"/>
</dbReference>
<evidence type="ECO:0000313" key="2">
    <source>
        <dbReference type="EMBL" id="HGB24574.1"/>
    </source>
</evidence>
<organism evidence="2">
    <name type="scientific">Thermofilum pendens</name>
    <dbReference type="NCBI Taxonomy" id="2269"/>
    <lineage>
        <taxon>Archaea</taxon>
        <taxon>Thermoproteota</taxon>
        <taxon>Thermoprotei</taxon>
        <taxon>Thermofilales</taxon>
        <taxon>Thermofilaceae</taxon>
        <taxon>Thermofilum</taxon>
    </lineage>
</organism>
<dbReference type="InterPro" id="IPR052348">
    <property type="entry name" value="Metallopeptidase_M50B"/>
</dbReference>
<dbReference type="PANTHER" id="PTHR35864:SF1">
    <property type="entry name" value="ZINC METALLOPROTEASE YWHC-RELATED"/>
    <property type="match status" value="1"/>
</dbReference>
<feature type="transmembrane region" description="Helical" evidence="1">
    <location>
        <begin position="12"/>
        <end position="30"/>
    </location>
</feature>
<keyword evidence="1" id="KW-0472">Membrane</keyword>
<dbReference type="AlphaFoldDB" id="A0A7C3SKI1"/>
<feature type="transmembrane region" description="Helical" evidence="1">
    <location>
        <begin position="42"/>
        <end position="62"/>
    </location>
</feature>
<gene>
    <name evidence="2" type="ORF">ENV88_00670</name>
</gene>
<evidence type="ECO:0000256" key="1">
    <source>
        <dbReference type="SAM" id="Phobius"/>
    </source>
</evidence>
<feature type="transmembrane region" description="Helical" evidence="1">
    <location>
        <begin position="159"/>
        <end position="178"/>
    </location>
</feature>
<keyword evidence="1" id="KW-1133">Transmembrane helix</keyword>
<keyword evidence="1" id="KW-0812">Transmembrane</keyword>
<sequence length="179" mass="19993">MSQLFYKGELAELLVAVLVVFAVFTGYYAWSLPTPHVLKLLAFSFVIYVPHELAHKFVALYYGFPARYKLDPLLLLLTLFSAIPFVPVKFIAPGAVYIYAAPGYTKRVDGVISAAGPFVNVLLGFFAYALGQHVVARFSFWIAFFNLLPFGPLDGRKVLSWNPIVWVLLMGPSLLMILL</sequence>